<dbReference type="AlphaFoldDB" id="A0A1H2YLW6"/>
<keyword evidence="3" id="KW-1185">Reference proteome</keyword>
<organism evidence="2 3">
    <name type="scientific">Marininema mesophilum</name>
    <dbReference type="NCBI Taxonomy" id="1048340"/>
    <lineage>
        <taxon>Bacteria</taxon>
        <taxon>Bacillati</taxon>
        <taxon>Bacillota</taxon>
        <taxon>Bacilli</taxon>
        <taxon>Bacillales</taxon>
        <taxon>Thermoactinomycetaceae</taxon>
        <taxon>Marininema</taxon>
    </lineage>
</organism>
<reference evidence="2 3" key="1">
    <citation type="submission" date="2016-10" db="EMBL/GenBank/DDBJ databases">
        <authorList>
            <person name="de Groot N.N."/>
        </authorList>
    </citation>
    <scope>NUCLEOTIDE SEQUENCE [LARGE SCALE GENOMIC DNA]</scope>
    <source>
        <strain evidence="2 3">DSM 45610</strain>
    </source>
</reference>
<name>A0A1H2YLW6_9BACL</name>
<dbReference type="RefSeq" id="WP_091740205.1">
    <property type="nucleotide sequence ID" value="NZ_FNNQ01000009.1"/>
</dbReference>
<dbReference type="EMBL" id="FNNQ01000009">
    <property type="protein sequence ID" value="SDX05991.1"/>
    <property type="molecule type" value="Genomic_DNA"/>
</dbReference>
<evidence type="ECO:0000313" key="2">
    <source>
        <dbReference type="EMBL" id="SDX05991.1"/>
    </source>
</evidence>
<evidence type="ECO:0000313" key="3">
    <source>
        <dbReference type="Proteomes" id="UP000198534"/>
    </source>
</evidence>
<proteinExistence type="predicted"/>
<dbReference type="Pfam" id="PF13517">
    <property type="entry name" value="FG-GAP_3"/>
    <property type="match status" value="1"/>
</dbReference>
<dbReference type="InterPro" id="IPR028994">
    <property type="entry name" value="Integrin_alpha_N"/>
</dbReference>
<dbReference type="Proteomes" id="UP000198534">
    <property type="component" value="Unassembled WGS sequence"/>
</dbReference>
<gene>
    <name evidence="2" type="ORF">SAMN05444487_109118</name>
</gene>
<dbReference type="OrthoDB" id="9816120at2"/>
<dbReference type="Gene3D" id="2.30.30.100">
    <property type="match status" value="1"/>
</dbReference>
<accession>A0A1H2YLW6</accession>
<evidence type="ECO:0000256" key="1">
    <source>
        <dbReference type="ARBA" id="ARBA00022729"/>
    </source>
</evidence>
<dbReference type="SUPFAM" id="SSF69318">
    <property type="entry name" value="Integrin alpha N-terminal domain"/>
    <property type="match status" value="1"/>
</dbReference>
<dbReference type="InterPro" id="IPR013517">
    <property type="entry name" value="FG-GAP"/>
</dbReference>
<keyword evidence="1" id="KW-0732">Signal</keyword>
<protein>
    <submittedName>
        <fullName evidence="2">Repeat domain-containing protein</fullName>
    </submittedName>
</protein>
<sequence length="84" mass="9173">MVCPAFSNQTTFAVGSVPQGITNADFNGDGTPDLAVTNLIDNTVSVLLGNGDGTFAPQTTFARWIRRLCSSNYLCCRIWTSRYY</sequence>